<evidence type="ECO:0000313" key="3">
    <source>
        <dbReference type="Proteomes" id="UP000546031"/>
    </source>
</evidence>
<keyword evidence="3" id="KW-1185">Reference proteome</keyword>
<dbReference type="RefSeq" id="WP_176272485.1">
    <property type="nucleotide sequence ID" value="NZ_JABWTA010000001.1"/>
</dbReference>
<dbReference type="EMBL" id="JABWTA010000001">
    <property type="protein sequence ID" value="NVE94180.1"/>
    <property type="molecule type" value="Genomic_DNA"/>
</dbReference>
<gene>
    <name evidence="2" type="ORF">HUO12_04625</name>
</gene>
<feature type="domain" description="TadE-like" evidence="1">
    <location>
        <begin position="12"/>
        <end position="54"/>
    </location>
</feature>
<dbReference type="AlphaFoldDB" id="A0A850H9L6"/>
<sequence length="167" mass="17610">MRKASLLLCQKGAAAAEMALILPLAVLILFTTLEGAHYFYAQHQVVKGVRDGARWGARQDFASINCQNGTASSVPTAIRDSIRNLTRTGQLTGGEPRVLGWEAGDITVSITCPTDATSQTGIYDSTDRAPQINVAATVDYVSLFGGVGVINDTANLRASQQATVVGI</sequence>
<evidence type="ECO:0000259" key="1">
    <source>
        <dbReference type="Pfam" id="PF07811"/>
    </source>
</evidence>
<name>A0A850H9L6_9SPHN</name>
<dbReference type="Pfam" id="PF07811">
    <property type="entry name" value="TadE"/>
    <property type="match status" value="1"/>
</dbReference>
<evidence type="ECO:0000313" key="2">
    <source>
        <dbReference type="EMBL" id="NVE94180.1"/>
    </source>
</evidence>
<accession>A0A850H9L6</accession>
<reference evidence="2 3" key="1">
    <citation type="submission" date="2020-06" db="EMBL/GenBank/DDBJ databases">
        <title>Altererythrobacter lutimaris sp. nov., a marine bacterium isolated from a tidal flat.</title>
        <authorList>
            <person name="Kim D."/>
            <person name="Yoo Y."/>
            <person name="Kim J.-J."/>
        </authorList>
    </citation>
    <scope>NUCLEOTIDE SEQUENCE [LARGE SCALE GENOMIC DNA]</scope>
    <source>
        <strain evidence="2 3">JGD-16</strain>
    </source>
</reference>
<proteinExistence type="predicted"/>
<organism evidence="2 3">
    <name type="scientific">Altererythrobacter lutimaris</name>
    <dbReference type="NCBI Taxonomy" id="2743979"/>
    <lineage>
        <taxon>Bacteria</taxon>
        <taxon>Pseudomonadati</taxon>
        <taxon>Pseudomonadota</taxon>
        <taxon>Alphaproteobacteria</taxon>
        <taxon>Sphingomonadales</taxon>
        <taxon>Erythrobacteraceae</taxon>
        <taxon>Altererythrobacter</taxon>
    </lineage>
</organism>
<comment type="caution">
    <text evidence="2">The sequence shown here is derived from an EMBL/GenBank/DDBJ whole genome shotgun (WGS) entry which is preliminary data.</text>
</comment>
<dbReference type="InterPro" id="IPR012495">
    <property type="entry name" value="TadE-like_dom"/>
</dbReference>
<protein>
    <submittedName>
        <fullName evidence="2">Pilus assembly protein</fullName>
    </submittedName>
</protein>
<dbReference type="Proteomes" id="UP000546031">
    <property type="component" value="Unassembled WGS sequence"/>
</dbReference>